<dbReference type="RefSeq" id="WP_101309608.1">
    <property type="nucleotide sequence ID" value="NZ_MVDE01000012.1"/>
</dbReference>
<feature type="domain" description="Calcineurin-like phosphoesterase" evidence="1">
    <location>
        <begin position="62"/>
        <end position="229"/>
    </location>
</feature>
<dbReference type="SUPFAM" id="SSF56300">
    <property type="entry name" value="Metallo-dependent phosphatases"/>
    <property type="match status" value="1"/>
</dbReference>
<dbReference type="PANTHER" id="PTHR43143">
    <property type="entry name" value="METALLOPHOSPHOESTERASE, CALCINEURIN SUPERFAMILY"/>
    <property type="match status" value="1"/>
</dbReference>
<protein>
    <recommendedName>
        <fullName evidence="1">Calcineurin-like phosphoesterase domain-containing protein</fullName>
    </recommendedName>
</protein>
<dbReference type="EMBL" id="MVDE01000012">
    <property type="protein sequence ID" value="PKQ66759.1"/>
    <property type="molecule type" value="Genomic_DNA"/>
</dbReference>
<dbReference type="Pfam" id="PF00149">
    <property type="entry name" value="Metallophos"/>
    <property type="match status" value="1"/>
</dbReference>
<dbReference type="InterPro" id="IPR004843">
    <property type="entry name" value="Calcineurin-like_PHP"/>
</dbReference>
<reference evidence="2 3" key="1">
    <citation type="journal article" date="2017" name="Front. Microbiol.">
        <title>Labilibaculum manganireducens gen. nov., sp. nov. and Labilibaculum filiforme sp. nov., Novel Bacteroidetes Isolated from Subsurface Sediments of the Baltic Sea.</title>
        <authorList>
            <person name="Vandieken V."/>
            <person name="Marshall I.P."/>
            <person name="Niemann H."/>
            <person name="Engelen B."/>
            <person name="Cypionka H."/>
        </authorList>
    </citation>
    <scope>NUCLEOTIDE SEQUENCE [LARGE SCALE GENOMIC DNA]</scope>
    <source>
        <strain evidence="2 3">59.10-2M</strain>
    </source>
</reference>
<sequence>MIRRDFIKTNGLVCLSAILGVFPGCSLPYEYSPYDNEVKNKFRDLTAKNLDKIKIVNNNKTFKFAFITDTHTFYDEFNNAVTALNKRDDIDFVIHGGDLTLSALHKEFTWCNEILENLNVPFFTVIGNHDFLSNGERLYQTSFGENNYTFTYKGCKFVMFDNIVWERKNTNPDFDWFNDNLKNDGSADLVIPVSHIPPYADQYDGEDSILNQILENNNIKLSIHGHTHSFYHGKKYGKTDFLVGGDIADNHYQVITIDNGNYSIENIAF</sequence>
<name>A0A2N3I8Z2_9BACT</name>
<dbReference type="GO" id="GO:0016787">
    <property type="term" value="F:hydrolase activity"/>
    <property type="evidence" value="ECO:0007669"/>
    <property type="project" value="InterPro"/>
</dbReference>
<proteinExistence type="predicted"/>
<dbReference type="AlphaFoldDB" id="A0A2N3I8Z2"/>
<dbReference type="InterPro" id="IPR029052">
    <property type="entry name" value="Metallo-depent_PP-like"/>
</dbReference>
<evidence type="ECO:0000259" key="1">
    <source>
        <dbReference type="Pfam" id="PF00149"/>
    </source>
</evidence>
<evidence type="ECO:0000313" key="3">
    <source>
        <dbReference type="Proteomes" id="UP000233618"/>
    </source>
</evidence>
<accession>A0A2N3I8Z2</accession>
<keyword evidence="3" id="KW-1185">Reference proteome</keyword>
<dbReference type="Gene3D" id="3.60.21.10">
    <property type="match status" value="1"/>
</dbReference>
<comment type="caution">
    <text evidence="2">The sequence shown here is derived from an EMBL/GenBank/DDBJ whole genome shotgun (WGS) entry which is preliminary data.</text>
</comment>
<evidence type="ECO:0000313" key="2">
    <source>
        <dbReference type="EMBL" id="PKQ66759.1"/>
    </source>
</evidence>
<dbReference type="InterPro" id="IPR051918">
    <property type="entry name" value="STPP_CPPED1"/>
</dbReference>
<organism evidence="2 3">
    <name type="scientific">Labilibaculum manganireducens</name>
    <dbReference type="NCBI Taxonomy" id="1940525"/>
    <lineage>
        <taxon>Bacteria</taxon>
        <taxon>Pseudomonadati</taxon>
        <taxon>Bacteroidota</taxon>
        <taxon>Bacteroidia</taxon>
        <taxon>Marinilabiliales</taxon>
        <taxon>Marinifilaceae</taxon>
        <taxon>Labilibaculum</taxon>
    </lineage>
</organism>
<dbReference type="Proteomes" id="UP000233618">
    <property type="component" value="Unassembled WGS sequence"/>
</dbReference>
<gene>
    <name evidence="2" type="ORF">BZG01_09515</name>
</gene>
<dbReference type="PANTHER" id="PTHR43143:SF1">
    <property type="entry name" value="SERINE_THREONINE-PROTEIN PHOSPHATASE CPPED1"/>
    <property type="match status" value="1"/>
</dbReference>